<dbReference type="EMBL" id="PGCI01000122">
    <property type="protein sequence ID" value="PLW38839.1"/>
    <property type="molecule type" value="Genomic_DNA"/>
</dbReference>
<evidence type="ECO:0000313" key="2">
    <source>
        <dbReference type="EMBL" id="PLW38839.1"/>
    </source>
</evidence>
<comment type="caution">
    <text evidence="2">The sequence shown here is derived from an EMBL/GenBank/DDBJ whole genome shotgun (WGS) entry which is preliminary data.</text>
</comment>
<sequence>MLRRRTLSSSHSRILAAANVRRYHPRSLAAAAAAAARRGQPRIQDPVQVADPDQLQHRGYGGADHEFPEADIDAGWELVLVDELPAPILGHLSPSLLQIIIRNGRLPKKPIKYRPLLPHIIHQDKVNQFCQPPPPAGPVSASESLHNPINLCKS</sequence>
<organism evidence="2 3">
    <name type="scientific">Puccinia coronata f. sp. avenae</name>
    <dbReference type="NCBI Taxonomy" id="200324"/>
    <lineage>
        <taxon>Eukaryota</taxon>
        <taxon>Fungi</taxon>
        <taxon>Dikarya</taxon>
        <taxon>Basidiomycota</taxon>
        <taxon>Pucciniomycotina</taxon>
        <taxon>Pucciniomycetes</taxon>
        <taxon>Pucciniales</taxon>
        <taxon>Pucciniaceae</taxon>
        <taxon>Puccinia</taxon>
    </lineage>
</organism>
<accession>A0A2N5UM58</accession>
<evidence type="ECO:0000256" key="1">
    <source>
        <dbReference type="SAM" id="MobiDB-lite"/>
    </source>
</evidence>
<feature type="compositionally biased region" description="Polar residues" evidence="1">
    <location>
        <begin position="141"/>
        <end position="154"/>
    </location>
</feature>
<feature type="region of interest" description="Disordered" evidence="1">
    <location>
        <begin position="132"/>
        <end position="154"/>
    </location>
</feature>
<evidence type="ECO:0000313" key="3">
    <source>
        <dbReference type="Proteomes" id="UP000235392"/>
    </source>
</evidence>
<name>A0A2N5UM58_9BASI</name>
<gene>
    <name evidence="2" type="ORF">PCASD_09864</name>
</gene>
<reference evidence="2 3" key="1">
    <citation type="submission" date="2017-11" db="EMBL/GenBank/DDBJ databases">
        <title>De novo assembly and phasing of dikaryotic genomes from two isolates of Puccinia coronata f. sp. avenae, the causal agent of oat crown rust.</title>
        <authorList>
            <person name="Miller M.E."/>
            <person name="Zhang Y."/>
            <person name="Omidvar V."/>
            <person name="Sperschneider J."/>
            <person name="Schwessinger B."/>
            <person name="Raley C."/>
            <person name="Palmer J.M."/>
            <person name="Garnica D."/>
            <person name="Upadhyaya N."/>
            <person name="Rathjen J."/>
            <person name="Taylor J.M."/>
            <person name="Park R.F."/>
            <person name="Dodds P.N."/>
            <person name="Hirsch C.D."/>
            <person name="Kianian S.F."/>
            <person name="Figueroa M."/>
        </authorList>
    </citation>
    <scope>NUCLEOTIDE SEQUENCE [LARGE SCALE GENOMIC DNA]</scope>
    <source>
        <strain evidence="2">12SD80</strain>
    </source>
</reference>
<protein>
    <submittedName>
        <fullName evidence="2">Uncharacterized protein</fullName>
    </submittedName>
</protein>
<dbReference type="Proteomes" id="UP000235392">
    <property type="component" value="Unassembled WGS sequence"/>
</dbReference>
<dbReference type="AlphaFoldDB" id="A0A2N5UM58"/>
<proteinExistence type="predicted"/>